<gene>
    <name evidence="3" type="ORF">DC432_05115</name>
</gene>
<dbReference type="EMBL" id="QDFT01000008">
    <property type="protein sequence ID" value="PVE76987.1"/>
    <property type="molecule type" value="Genomic_DNA"/>
</dbReference>
<accession>A0A2T7WRZ3</accession>
<name>A0A2T7WRZ3_MICTE</name>
<sequence length="219" mass="23602">MMRDRLVIVCTANMIRSPFIAGLLASRLASSPQVRLHLESAGTAARPGASATGEVLEVARTYGMDLSTHRARRLTDGILQPGDTVLCAERAHRRVVLDLRPDLVSSVFTVREFARRAEAVCARGEATDWPSMVRAAGRQRLATPGEGGGEDDIVDPIGGSRSVWRDFERQATLAVSSILGAVSTLSVPTSATSEPRPMTRREYRRRSVGASSHPVVRGA</sequence>
<evidence type="ECO:0000256" key="1">
    <source>
        <dbReference type="SAM" id="MobiDB-lite"/>
    </source>
</evidence>
<dbReference type="SUPFAM" id="SSF52788">
    <property type="entry name" value="Phosphotyrosine protein phosphatases I"/>
    <property type="match status" value="1"/>
</dbReference>
<dbReference type="Pfam" id="PF01451">
    <property type="entry name" value="LMWPc"/>
    <property type="match status" value="1"/>
</dbReference>
<reference evidence="3 4" key="1">
    <citation type="submission" date="2018-04" db="EMBL/GenBank/DDBJ databases">
        <authorList>
            <person name="Go L.Y."/>
            <person name="Mitchell J.A."/>
        </authorList>
    </citation>
    <scope>NUCLEOTIDE SEQUENCE [LARGE SCALE GENOMIC DNA]</scope>
    <source>
        <strain evidence="3 4">TPD7010</strain>
    </source>
</reference>
<evidence type="ECO:0000313" key="4">
    <source>
        <dbReference type="Proteomes" id="UP000244649"/>
    </source>
</evidence>
<dbReference type="InterPro" id="IPR036196">
    <property type="entry name" value="Ptyr_pPase_sf"/>
</dbReference>
<dbReference type="SMART" id="SM00226">
    <property type="entry name" value="LMWPc"/>
    <property type="match status" value="1"/>
</dbReference>
<organism evidence="3 4">
    <name type="scientific">Microbacterium testaceum</name>
    <name type="common">Aureobacterium testaceum</name>
    <name type="synonym">Brevibacterium testaceum</name>
    <dbReference type="NCBI Taxonomy" id="2033"/>
    <lineage>
        <taxon>Bacteria</taxon>
        <taxon>Bacillati</taxon>
        <taxon>Actinomycetota</taxon>
        <taxon>Actinomycetes</taxon>
        <taxon>Micrococcales</taxon>
        <taxon>Microbacteriaceae</taxon>
        <taxon>Microbacterium</taxon>
    </lineage>
</organism>
<comment type="caution">
    <text evidence="3">The sequence shown here is derived from an EMBL/GenBank/DDBJ whole genome shotgun (WGS) entry which is preliminary data.</text>
</comment>
<evidence type="ECO:0000259" key="2">
    <source>
        <dbReference type="SMART" id="SM00226"/>
    </source>
</evidence>
<dbReference type="InterPro" id="IPR023485">
    <property type="entry name" value="Ptyr_pPase"/>
</dbReference>
<evidence type="ECO:0000313" key="3">
    <source>
        <dbReference type="EMBL" id="PVE76987.1"/>
    </source>
</evidence>
<protein>
    <recommendedName>
        <fullName evidence="2">Phosphotyrosine protein phosphatase I domain-containing protein</fullName>
    </recommendedName>
</protein>
<proteinExistence type="predicted"/>
<dbReference type="Gene3D" id="3.40.50.2300">
    <property type="match status" value="1"/>
</dbReference>
<dbReference type="AlphaFoldDB" id="A0A2T7WRZ3"/>
<dbReference type="Proteomes" id="UP000244649">
    <property type="component" value="Unassembled WGS sequence"/>
</dbReference>
<feature type="domain" description="Phosphotyrosine protein phosphatase I" evidence="2">
    <location>
        <begin position="4"/>
        <end position="181"/>
    </location>
</feature>
<feature type="region of interest" description="Disordered" evidence="1">
    <location>
        <begin position="186"/>
        <end position="219"/>
    </location>
</feature>